<accession>G2Z924</accession>
<protein>
    <recommendedName>
        <fullName evidence="4 12">Ribosomal RNA small subunit methyltransferase E</fullName>
        <ecNumber evidence="3 12">2.1.1.193</ecNumber>
    </recommendedName>
</protein>
<dbReference type="GO" id="GO:0070042">
    <property type="term" value="F:rRNA (uridine-N3-)-methyltransferase activity"/>
    <property type="evidence" value="ECO:0007669"/>
    <property type="project" value="TreeGrafter"/>
</dbReference>
<feature type="domain" description="Ribosomal RNA small subunit methyltransferase E PUA-like" evidence="14">
    <location>
        <begin position="19"/>
        <end position="65"/>
    </location>
</feature>
<dbReference type="KEGG" id="liv:LIV_1427"/>
<comment type="catalytic activity">
    <reaction evidence="11 12">
        <text>uridine(1498) in 16S rRNA + S-adenosyl-L-methionine = N(3)-methyluridine(1498) in 16S rRNA + S-adenosyl-L-homocysteine + H(+)</text>
        <dbReference type="Rhea" id="RHEA:42920"/>
        <dbReference type="Rhea" id="RHEA-COMP:10283"/>
        <dbReference type="Rhea" id="RHEA-COMP:10284"/>
        <dbReference type="ChEBI" id="CHEBI:15378"/>
        <dbReference type="ChEBI" id="CHEBI:57856"/>
        <dbReference type="ChEBI" id="CHEBI:59789"/>
        <dbReference type="ChEBI" id="CHEBI:65315"/>
        <dbReference type="ChEBI" id="CHEBI:74502"/>
        <dbReference type="EC" id="2.1.1.193"/>
    </reaction>
</comment>
<evidence type="ECO:0000256" key="1">
    <source>
        <dbReference type="ARBA" id="ARBA00004496"/>
    </source>
</evidence>
<evidence type="ECO:0000256" key="7">
    <source>
        <dbReference type="ARBA" id="ARBA00022603"/>
    </source>
</evidence>
<evidence type="ECO:0000259" key="13">
    <source>
        <dbReference type="Pfam" id="PF04452"/>
    </source>
</evidence>
<dbReference type="Pfam" id="PF04452">
    <property type="entry name" value="Methyltrans_RNA"/>
    <property type="match status" value="1"/>
</dbReference>
<evidence type="ECO:0000256" key="3">
    <source>
        <dbReference type="ARBA" id="ARBA00012328"/>
    </source>
</evidence>
<comment type="function">
    <text evidence="10 12">Specifically methylates the N3 position of the uracil ring of uridine 1498 (m3U1498) in 16S rRNA. Acts on the fully assembled 30S ribosomal subunit.</text>
</comment>
<feature type="domain" description="Ribosomal RNA small subunit methyltransferase E methyltransferase" evidence="13">
    <location>
        <begin position="74"/>
        <end position="243"/>
    </location>
</feature>
<name>G2Z924_LISIP</name>
<dbReference type="PIRSF" id="PIRSF015601">
    <property type="entry name" value="MTase_slr0722"/>
    <property type="match status" value="1"/>
</dbReference>
<dbReference type="AlphaFoldDB" id="G2Z924"/>
<dbReference type="Gene3D" id="3.40.1280.10">
    <property type="match status" value="1"/>
</dbReference>
<comment type="subcellular location">
    <subcellularLocation>
        <location evidence="1 12">Cytoplasm</location>
    </subcellularLocation>
</comment>
<dbReference type="PANTHER" id="PTHR30027:SF3">
    <property type="entry name" value="16S RRNA (URACIL(1498)-N(3))-METHYLTRANSFERASE"/>
    <property type="match status" value="1"/>
</dbReference>
<dbReference type="FunFam" id="3.40.1280.10:FF:000024">
    <property type="entry name" value="Ribosomal RNA small subunit methyltransferase E"/>
    <property type="match status" value="1"/>
</dbReference>
<evidence type="ECO:0000256" key="10">
    <source>
        <dbReference type="ARBA" id="ARBA00025699"/>
    </source>
</evidence>
<evidence type="ECO:0000256" key="8">
    <source>
        <dbReference type="ARBA" id="ARBA00022679"/>
    </source>
</evidence>
<reference evidence="15 16" key="1">
    <citation type="journal article" date="2011" name="J. Bacteriol.">
        <title>Complete genome sequence of the animal pathogen Listeria ivanovii, which provides insights into host specificities and evolution of the genus Listeria.</title>
        <authorList>
            <person name="Buchrieser C."/>
            <person name="Rusniok C."/>
            <person name="Garrido P."/>
            <person name="Hain T."/>
            <person name="Scortti M."/>
            <person name="Lampidis R."/>
            <person name="Karst U."/>
            <person name="Chakraborty T."/>
            <person name="Cossart P."/>
            <person name="Kreft J."/>
            <person name="Vazquez-Boland J.A."/>
            <person name="Goebel W."/>
            <person name="Glaser P."/>
        </authorList>
    </citation>
    <scope>NUCLEOTIDE SEQUENCE [LARGE SCALE GENOMIC DNA]</scope>
    <source>
        <strain evidence="16">ATCC BAA-678 / PAM 55</strain>
    </source>
</reference>
<dbReference type="NCBIfam" id="TIGR00046">
    <property type="entry name" value="RsmE family RNA methyltransferase"/>
    <property type="match status" value="1"/>
</dbReference>
<dbReference type="InterPro" id="IPR029028">
    <property type="entry name" value="Alpha/beta_knot_MTases"/>
</dbReference>
<dbReference type="EC" id="2.1.1.193" evidence="3 12"/>
<dbReference type="PANTHER" id="PTHR30027">
    <property type="entry name" value="RIBOSOMAL RNA SMALL SUBUNIT METHYLTRANSFERASE E"/>
    <property type="match status" value="1"/>
</dbReference>
<evidence type="ECO:0000313" key="16">
    <source>
        <dbReference type="Proteomes" id="UP000001286"/>
    </source>
</evidence>
<proteinExistence type="inferred from homology"/>
<keyword evidence="5 12" id="KW-0963">Cytoplasm</keyword>
<dbReference type="NCBIfam" id="NF008691">
    <property type="entry name" value="PRK11713.1-4"/>
    <property type="match status" value="1"/>
</dbReference>
<dbReference type="GeneID" id="57076409"/>
<dbReference type="EMBL" id="FR687253">
    <property type="protein sequence ID" value="CBW85908.1"/>
    <property type="molecule type" value="Genomic_DNA"/>
</dbReference>
<organism evidence="15 16">
    <name type="scientific">Listeria ivanovii (strain ATCC BAA-678 / PAM 55)</name>
    <dbReference type="NCBI Taxonomy" id="881621"/>
    <lineage>
        <taxon>Bacteria</taxon>
        <taxon>Bacillati</taxon>
        <taxon>Bacillota</taxon>
        <taxon>Bacilli</taxon>
        <taxon>Bacillales</taxon>
        <taxon>Listeriaceae</taxon>
        <taxon>Listeria</taxon>
    </lineage>
</organism>
<keyword evidence="8 12" id="KW-0808">Transferase</keyword>
<keyword evidence="6 12" id="KW-0698">rRNA processing</keyword>
<evidence type="ECO:0000256" key="6">
    <source>
        <dbReference type="ARBA" id="ARBA00022552"/>
    </source>
</evidence>
<evidence type="ECO:0000259" key="14">
    <source>
        <dbReference type="Pfam" id="PF20260"/>
    </source>
</evidence>
<dbReference type="InterPro" id="IPR006700">
    <property type="entry name" value="RsmE"/>
</dbReference>
<dbReference type="OrthoDB" id="9815641at2"/>
<dbReference type="InterPro" id="IPR029026">
    <property type="entry name" value="tRNA_m1G_MTases_N"/>
</dbReference>
<sequence length="255" mass="29105">MQRYFINQVLENDSEQIQITGENFHHITRVMRMKPNDQVYLVFSNKQTAIAEITSTSEKEVQLSLVEWLDETTELPIQMTIASGLPKGDKLEFIVQKSTELGAYAFVPFKAERSVVKWDEKKVAKKIERLQKIAQEAAEQSHRTVIPEVRFANSLKELLLNSDPFDYIVVAYEESAREGEDSTLSTLFNEVTPNQSVLFIFGPEGGISEKELLFMQEKRVKLAGLGPRILRTETAPLYVLSAASFFFDLYKNKNS</sequence>
<evidence type="ECO:0000256" key="9">
    <source>
        <dbReference type="ARBA" id="ARBA00022691"/>
    </source>
</evidence>
<dbReference type="Pfam" id="PF20260">
    <property type="entry name" value="PUA_4"/>
    <property type="match status" value="1"/>
</dbReference>
<dbReference type="SUPFAM" id="SSF88697">
    <property type="entry name" value="PUA domain-like"/>
    <property type="match status" value="1"/>
</dbReference>
<dbReference type="SUPFAM" id="SSF75217">
    <property type="entry name" value="alpha/beta knot"/>
    <property type="match status" value="1"/>
</dbReference>
<gene>
    <name evidence="15" type="ordered locus">LIV_1427</name>
</gene>
<keyword evidence="7 12" id="KW-0489">Methyltransferase</keyword>
<keyword evidence="9 12" id="KW-0949">S-adenosyl-L-methionine</keyword>
<dbReference type="RefSeq" id="WP_014092842.1">
    <property type="nucleotide sequence ID" value="NC_016011.1"/>
</dbReference>
<dbReference type="InterPro" id="IPR046887">
    <property type="entry name" value="RsmE_PUA-like"/>
</dbReference>
<evidence type="ECO:0000256" key="5">
    <source>
        <dbReference type="ARBA" id="ARBA00022490"/>
    </source>
</evidence>
<comment type="similarity">
    <text evidence="2 12">Belongs to the RNA methyltransferase RsmE family.</text>
</comment>
<evidence type="ECO:0000256" key="12">
    <source>
        <dbReference type="PIRNR" id="PIRNR015601"/>
    </source>
</evidence>
<dbReference type="HOGENOM" id="CLU_067442_3_0_9"/>
<dbReference type="CDD" id="cd18084">
    <property type="entry name" value="RsmE-like"/>
    <property type="match status" value="1"/>
</dbReference>
<dbReference type="Proteomes" id="UP000001286">
    <property type="component" value="Chromosome"/>
</dbReference>
<evidence type="ECO:0000256" key="2">
    <source>
        <dbReference type="ARBA" id="ARBA00005528"/>
    </source>
</evidence>
<evidence type="ECO:0000256" key="11">
    <source>
        <dbReference type="ARBA" id="ARBA00047944"/>
    </source>
</evidence>
<dbReference type="InterPro" id="IPR046886">
    <property type="entry name" value="RsmE_MTase_dom"/>
</dbReference>
<dbReference type="GO" id="GO:0005737">
    <property type="term" value="C:cytoplasm"/>
    <property type="evidence" value="ECO:0007669"/>
    <property type="project" value="UniProtKB-SubCell"/>
</dbReference>
<dbReference type="eggNOG" id="COG1385">
    <property type="taxonomic scope" value="Bacteria"/>
</dbReference>
<dbReference type="Gene3D" id="2.40.240.20">
    <property type="entry name" value="Hypothetical PUA domain-like, domain 1"/>
    <property type="match status" value="1"/>
</dbReference>
<evidence type="ECO:0000256" key="4">
    <source>
        <dbReference type="ARBA" id="ARBA00013673"/>
    </source>
</evidence>
<evidence type="ECO:0000313" key="15">
    <source>
        <dbReference type="EMBL" id="CBW85908.1"/>
    </source>
</evidence>
<dbReference type="GO" id="GO:0070475">
    <property type="term" value="P:rRNA base methylation"/>
    <property type="evidence" value="ECO:0007669"/>
    <property type="project" value="TreeGrafter"/>
</dbReference>
<dbReference type="InterPro" id="IPR015947">
    <property type="entry name" value="PUA-like_sf"/>
</dbReference>